<dbReference type="EMBL" id="CP073100">
    <property type="protein sequence ID" value="QUE53015.1"/>
    <property type="molecule type" value="Genomic_DNA"/>
</dbReference>
<reference evidence="2" key="1">
    <citation type="submission" date="2021-04" db="EMBL/GenBank/DDBJ databases">
        <title>Luteolibacter sp. 32A isolated from the skin of an Anderson's salamander (Ambystoma andersonii).</title>
        <authorList>
            <person name="Spergser J."/>
            <person name="Busse H.-J."/>
        </authorList>
    </citation>
    <scope>NUCLEOTIDE SEQUENCE</scope>
    <source>
        <strain evidence="2">32A</strain>
    </source>
</reference>
<sequence>MSTNADPLPALVPPGKGRVIRAFGDELHVHLDGADTGGRFAMFTAITPPGGGPPPHIHANEDEWFHVLEGRAEFFLDGVWTEAGPGTTVYMPKNSFHTFRNIGDVPLKQIIHVAPAGFEVFFGRCAAEFEKGGPPDFPALIAIAAEHGISFPPV</sequence>
<evidence type="ECO:0000259" key="1">
    <source>
        <dbReference type="Pfam" id="PF07883"/>
    </source>
</evidence>
<keyword evidence="3" id="KW-1185">Reference proteome</keyword>
<dbReference type="AlphaFoldDB" id="A0A975J2U5"/>
<dbReference type="SUPFAM" id="SSF51182">
    <property type="entry name" value="RmlC-like cupins"/>
    <property type="match status" value="1"/>
</dbReference>
<protein>
    <submittedName>
        <fullName evidence="2">Cupin domain-containing protein</fullName>
    </submittedName>
</protein>
<gene>
    <name evidence="2" type="ORF">KBB96_09000</name>
</gene>
<dbReference type="PANTHER" id="PTHR36440">
    <property type="entry name" value="PUTATIVE (AFU_ORTHOLOGUE AFUA_8G07350)-RELATED"/>
    <property type="match status" value="1"/>
</dbReference>
<evidence type="ECO:0000313" key="2">
    <source>
        <dbReference type="EMBL" id="QUE53015.1"/>
    </source>
</evidence>
<feature type="domain" description="Cupin type-2" evidence="1">
    <location>
        <begin position="47"/>
        <end position="108"/>
    </location>
</feature>
<organism evidence="2 3">
    <name type="scientific">Luteolibacter ambystomatis</name>
    <dbReference type="NCBI Taxonomy" id="2824561"/>
    <lineage>
        <taxon>Bacteria</taxon>
        <taxon>Pseudomonadati</taxon>
        <taxon>Verrucomicrobiota</taxon>
        <taxon>Verrucomicrobiia</taxon>
        <taxon>Verrucomicrobiales</taxon>
        <taxon>Verrucomicrobiaceae</taxon>
        <taxon>Luteolibacter</taxon>
    </lineage>
</organism>
<dbReference type="InterPro" id="IPR053146">
    <property type="entry name" value="QDO-like"/>
</dbReference>
<dbReference type="PANTHER" id="PTHR36440:SF1">
    <property type="entry name" value="PUTATIVE (AFU_ORTHOLOGUE AFUA_8G07350)-RELATED"/>
    <property type="match status" value="1"/>
</dbReference>
<dbReference type="KEGG" id="lamb:KBB96_09000"/>
<name>A0A975J2U5_9BACT</name>
<dbReference type="Gene3D" id="2.60.120.10">
    <property type="entry name" value="Jelly Rolls"/>
    <property type="match status" value="1"/>
</dbReference>
<dbReference type="Proteomes" id="UP000676169">
    <property type="component" value="Chromosome"/>
</dbReference>
<proteinExistence type="predicted"/>
<dbReference type="InterPro" id="IPR011051">
    <property type="entry name" value="RmlC_Cupin_sf"/>
</dbReference>
<dbReference type="InterPro" id="IPR014710">
    <property type="entry name" value="RmlC-like_jellyroll"/>
</dbReference>
<dbReference type="RefSeq" id="WP_211634359.1">
    <property type="nucleotide sequence ID" value="NZ_CP073100.1"/>
</dbReference>
<dbReference type="InterPro" id="IPR013096">
    <property type="entry name" value="Cupin_2"/>
</dbReference>
<evidence type="ECO:0000313" key="3">
    <source>
        <dbReference type="Proteomes" id="UP000676169"/>
    </source>
</evidence>
<accession>A0A975J2U5</accession>
<dbReference type="Pfam" id="PF07883">
    <property type="entry name" value="Cupin_2"/>
    <property type="match status" value="1"/>
</dbReference>